<dbReference type="InterPro" id="IPR004107">
    <property type="entry name" value="Integrase_SAM-like_N"/>
</dbReference>
<dbReference type="AlphaFoldDB" id="H5Y307"/>
<evidence type="ECO:0000256" key="4">
    <source>
        <dbReference type="ARBA" id="ARBA00023125"/>
    </source>
</evidence>
<evidence type="ECO:0000256" key="3">
    <source>
        <dbReference type="ARBA" id="ARBA00022908"/>
    </source>
</evidence>
<dbReference type="Gene3D" id="1.10.150.130">
    <property type="match status" value="1"/>
</dbReference>
<dbReference type="InterPro" id="IPR011010">
    <property type="entry name" value="DNA_brk_join_enz"/>
</dbReference>
<keyword evidence="5" id="KW-0233">DNA recombination</keyword>
<feature type="domain" description="Core-binding (CB)" evidence="8">
    <location>
        <begin position="4"/>
        <end position="97"/>
    </location>
</feature>
<name>H5Y307_9FIRM</name>
<evidence type="ECO:0000256" key="1">
    <source>
        <dbReference type="ARBA" id="ARBA00003283"/>
    </source>
</evidence>
<dbReference type="STRING" id="768710.DesyoDRAFT_1565"/>
<dbReference type="InterPro" id="IPR002104">
    <property type="entry name" value="Integrase_catalytic"/>
</dbReference>
<dbReference type="GO" id="GO:0015074">
    <property type="term" value="P:DNA integration"/>
    <property type="evidence" value="ECO:0007669"/>
    <property type="project" value="UniProtKB-KW"/>
</dbReference>
<dbReference type="InterPro" id="IPR010998">
    <property type="entry name" value="Integrase_recombinase_N"/>
</dbReference>
<sequence length="337" mass="39016">MKPTNLARYMSRYMTEYLPGIRGFSNNTISSKRDSYMLLFSYLKDVRNLNPDHVEIPELNKDVILAYLDWLERERNSSVATRNIRLAAIKSFFAYVQMQTPDYIYQCQQIRSIPRKKEAEHPLEYLTIEGVKAVLDAVDTTSRSGFRDLVLLSLIYDSAARVQEIADLCVEDFRQEKPSTLRLTGKGSKTRIIPLMDKTAQFVRQYINICHADYKKEHRVPLFSNRNKKKLTRAGITYILDKYVAVARQNNPSIIPETVSPHGLRHSKSMHMLQAGVPLIYIRDYLGHSEISTTEIYARCNSEQKRKAIEAVCPDVIKLEVPMWQTDNSLMEWLQSL</sequence>
<evidence type="ECO:0000313" key="9">
    <source>
        <dbReference type="EMBL" id="EHQ88702.1"/>
    </source>
</evidence>
<dbReference type="OrthoDB" id="9771888at2"/>
<comment type="function">
    <text evidence="1">Site-specific tyrosine recombinase, which acts by catalyzing the cutting and rejoining of the recombining DNA molecules.</text>
</comment>
<dbReference type="InterPro" id="IPR044068">
    <property type="entry name" value="CB"/>
</dbReference>
<dbReference type="InterPro" id="IPR050090">
    <property type="entry name" value="Tyrosine_recombinase_XerCD"/>
</dbReference>
<dbReference type="SUPFAM" id="SSF56349">
    <property type="entry name" value="DNA breaking-rejoining enzymes"/>
    <property type="match status" value="1"/>
</dbReference>
<proteinExistence type="inferred from homology"/>
<dbReference type="PROSITE" id="PS51898">
    <property type="entry name" value="TYR_RECOMBINASE"/>
    <property type="match status" value="1"/>
</dbReference>
<accession>H5Y307</accession>
<dbReference type="CDD" id="cd01182">
    <property type="entry name" value="INT_RitC_C_like"/>
    <property type="match status" value="1"/>
</dbReference>
<keyword evidence="3" id="KW-0229">DNA integration</keyword>
<evidence type="ECO:0000313" key="10">
    <source>
        <dbReference type="Proteomes" id="UP000005104"/>
    </source>
</evidence>
<dbReference type="PANTHER" id="PTHR30349:SF41">
    <property type="entry name" value="INTEGRASE_RECOMBINASE PROTEIN MJ0367-RELATED"/>
    <property type="match status" value="1"/>
</dbReference>
<dbReference type="Pfam" id="PF00589">
    <property type="entry name" value="Phage_integrase"/>
    <property type="match status" value="1"/>
</dbReference>
<evidence type="ECO:0000256" key="5">
    <source>
        <dbReference type="ARBA" id="ARBA00023172"/>
    </source>
</evidence>
<dbReference type="InterPro" id="IPR013762">
    <property type="entry name" value="Integrase-like_cat_sf"/>
</dbReference>
<dbReference type="PANTHER" id="PTHR30349">
    <property type="entry name" value="PHAGE INTEGRASE-RELATED"/>
    <property type="match status" value="1"/>
</dbReference>
<organism evidence="9 10">
    <name type="scientific">Desulfosporosinus youngiae DSM 17734</name>
    <dbReference type="NCBI Taxonomy" id="768710"/>
    <lineage>
        <taxon>Bacteria</taxon>
        <taxon>Bacillati</taxon>
        <taxon>Bacillota</taxon>
        <taxon>Clostridia</taxon>
        <taxon>Eubacteriales</taxon>
        <taxon>Desulfitobacteriaceae</taxon>
        <taxon>Desulfosporosinus</taxon>
    </lineage>
</organism>
<dbReference type="Gene3D" id="1.10.443.10">
    <property type="entry name" value="Intergrase catalytic core"/>
    <property type="match status" value="1"/>
</dbReference>
<keyword evidence="10" id="KW-1185">Reference proteome</keyword>
<evidence type="ECO:0000256" key="2">
    <source>
        <dbReference type="ARBA" id="ARBA00008857"/>
    </source>
</evidence>
<dbReference type="RefSeq" id="WP_007781415.1">
    <property type="nucleotide sequence ID" value="NZ_CM001441.1"/>
</dbReference>
<dbReference type="eggNOG" id="COG4974">
    <property type="taxonomic scope" value="Bacteria"/>
</dbReference>
<dbReference type="GO" id="GO:0006310">
    <property type="term" value="P:DNA recombination"/>
    <property type="evidence" value="ECO:0007669"/>
    <property type="project" value="UniProtKB-KW"/>
</dbReference>
<dbReference type="PROSITE" id="PS51900">
    <property type="entry name" value="CB"/>
    <property type="match status" value="1"/>
</dbReference>
<evidence type="ECO:0000259" key="8">
    <source>
        <dbReference type="PROSITE" id="PS51900"/>
    </source>
</evidence>
<dbReference type="Proteomes" id="UP000005104">
    <property type="component" value="Chromosome"/>
</dbReference>
<keyword evidence="4 6" id="KW-0238">DNA-binding</keyword>
<feature type="domain" description="Tyr recombinase" evidence="7">
    <location>
        <begin position="121"/>
        <end position="310"/>
    </location>
</feature>
<dbReference type="GO" id="GO:0003677">
    <property type="term" value="F:DNA binding"/>
    <property type="evidence" value="ECO:0007669"/>
    <property type="project" value="UniProtKB-UniRule"/>
</dbReference>
<evidence type="ECO:0000259" key="7">
    <source>
        <dbReference type="PROSITE" id="PS51898"/>
    </source>
</evidence>
<reference evidence="9 10" key="1">
    <citation type="submission" date="2011-11" db="EMBL/GenBank/DDBJ databases">
        <title>The Noncontiguous Finished genome of Desulfosporosinus youngiae DSM 17734.</title>
        <authorList>
            <consortium name="US DOE Joint Genome Institute (JGI-PGF)"/>
            <person name="Lucas S."/>
            <person name="Han J."/>
            <person name="Lapidus A."/>
            <person name="Cheng J.-F."/>
            <person name="Goodwin L."/>
            <person name="Pitluck S."/>
            <person name="Peters L."/>
            <person name="Ovchinnikova G."/>
            <person name="Lu M."/>
            <person name="Land M.L."/>
            <person name="Hauser L."/>
            <person name="Pester M."/>
            <person name="Spring S."/>
            <person name="Ollivier B."/>
            <person name="Rattei T."/>
            <person name="Klenk H.-P."/>
            <person name="Wagner M."/>
            <person name="Loy A."/>
            <person name="Woyke T.J."/>
        </authorList>
    </citation>
    <scope>NUCLEOTIDE SEQUENCE [LARGE SCALE GENOMIC DNA]</scope>
    <source>
        <strain evidence="9 10">DSM 17734</strain>
    </source>
</reference>
<dbReference type="HOGENOM" id="CLU_027562_9_1_9"/>
<dbReference type="EMBL" id="CM001441">
    <property type="protein sequence ID" value="EHQ88702.1"/>
    <property type="molecule type" value="Genomic_DNA"/>
</dbReference>
<comment type="similarity">
    <text evidence="2">Belongs to the 'phage' integrase family.</text>
</comment>
<dbReference type="Pfam" id="PF02899">
    <property type="entry name" value="Phage_int_SAM_1"/>
    <property type="match status" value="1"/>
</dbReference>
<evidence type="ECO:0000256" key="6">
    <source>
        <dbReference type="PROSITE-ProRule" id="PRU01248"/>
    </source>
</evidence>
<gene>
    <name evidence="9" type="ORF">DesyoDRAFT_1565</name>
</gene>
<protein>
    <submittedName>
        <fullName evidence="9">Site-specific recombinase XerD</fullName>
    </submittedName>
</protein>